<dbReference type="Pfam" id="PF00144">
    <property type="entry name" value="Beta-lactamase"/>
    <property type="match status" value="1"/>
</dbReference>
<organism evidence="2 3">
    <name type="scientific">Lentzea flava</name>
    <dbReference type="NCBI Taxonomy" id="103732"/>
    <lineage>
        <taxon>Bacteria</taxon>
        <taxon>Bacillati</taxon>
        <taxon>Actinomycetota</taxon>
        <taxon>Actinomycetes</taxon>
        <taxon>Pseudonocardiales</taxon>
        <taxon>Pseudonocardiaceae</taxon>
        <taxon>Lentzea</taxon>
    </lineage>
</organism>
<comment type="caution">
    <text evidence="2">The sequence shown here is derived from an EMBL/GenBank/DDBJ whole genome shotgun (WGS) entry which is preliminary data.</text>
</comment>
<dbReference type="SUPFAM" id="SSF56601">
    <property type="entry name" value="beta-lactamase/transpeptidase-like"/>
    <property type="match status" value="1"/>
</dbReference>
<dbReference type="InterPro" id="IPR050491">
    <property type="entry name" value="AmpC-like"/>
</dbReference>
<dbReference type="InterPro" id="IPR012338">
    <property type="entry name" value="Beta-lactam/transpept-like"/>
</dbReference>
<dbReference type="PANTHER" id="PTHR46825">
    <property type="entry name" value="D-ALANYL-D-ALANINE-CARBOXYPEPTIDASE/ENDOPEPTIDASE AMPH"/>
    <property type="match status" value="1"/>
</dbReference>
<dbReference type="GO" id="GO:0016787">
    <property type="term" value="F:hydrolase activity"/>
    <property type="evidence" value="ECO:0007669"/>
    <property type="project" value="UniProtKB-KW"/>
</dbReference>
<dbReference type="InterPro" id="IPR001466">
    <property type="entry name" value="Beta-lactam-related"/>
</dbReference>
<dbReference type="PANTHER" id="PTHR46825:SF9">
    <property type="entry name" value="BETA-LACTAMASE-RELATED DOMAIN-CONTAINING PROTEIN"/>
    <property type="match status" value="1"/>
</dbReference>
<evidence type="ECO:0000313" key="3">
    <source>
        <dbReference type="Proteomes" id="UP000649573"/>
    </source>
</evidence>
<proteinExistence type="predicted"/>
<dbReference type="Gene3D" id="3.40.710.10">
    <property type="entry name" value="DD-peptidase/beta-lactamase superfamily"/>
    <property type="match status" value="1"/>
</dbReference>
<name>A0ABQ2UH77_9PSEU</name>
<gene>
    <name evidence="2" type="ORF">GCM10010178_28880</name>
</gene>
<evidence type="ECO:0000313" key="2">
    <source>
        <dbReference type="EMBL" id="GGU34785.1"/>
    </source>
</evidence>
<feature type="domain" description="Beta-lactamase-related" evidence="1">
    <location>
        <begin position="13"/>
        <end position="332"/>
    </location>
</feature>
<dbReference type="RefSeq" id="WP_189254149.1">
    <property type="nucleotide sequence ID" value="NZ_BMRE01000009.1"/>
</dbReference>
<sequence>MTNPELLPGGTFDRFVACRAEQDLFSGTVLLAHRGRPVLTRSYGMAGEGVPNGPDTVFSLASVTKCFTGLAIAQLVHQGKVAFHAQLSDYLTGFPAGVTVHQLLTHTSGLGRPPVGTGPLPVWDSVEATVEGTLALIRQTPPRFAPGTGYGYSNDAFWVLGAIVAKVSGLSYFDYVRRNVFAMAGMTRSDFHTRPQVLVDPRIARPYWTQPSGGRGDFTATPHHWFVGGPDGGAYATAGDLLRFATALRAGRLLPPALVGLVTGGKLPVPPGERPTTADQWLTGYGFEDHVYGRRHVFGHPGSGPGRATNLDVFPGDEWVAVVLGNYDTSIGPIVDLARHLVSRS</sequence>
<reference evidence="3" key="1">
    <citation type="journal article" date="2019" name="Int. J. Syst. Evol. Microbiol.">
        <title>The Global Catalogue of Microorganisms (GCM) 10K type strain sequencing project: providing services to taxonomists for standard genome sequencing and annotation.</title>
        <authorList>
            <consortium name="The Broad Institute Genomics Platform"/>
            <consortium name="The Broad Institute Genome Sequencing Center for Infectious Disease"/>
            <person name="Wu L."/>
            <person name="Ma J."/>
        </authorList>
    </citation>
    <scope>NUCLEOTIDE SEQUENCE [LARGE SCALE GENOMIC DNA]</scope>
    <source>
        <strain evidence="3">JCM 3296</strain>
    </source>
</reference>
<dbReference type="Proteomes" id="UP000649573">
    <property type="component" value="Unassembled WGS sequence"/>
</dbReference>
<accession>A0ABQ2UH77</accession>
<keyword evidence="3" id="KW-1185">Reference proteome</keyword>
<evidence type="ECO:0000259" key="1">
    <source>
        <dbReference type="Pfam" id="PF00144"/>
    </source>
</evidence>
<dbReference type="EMBL" id="BMRE01000009">
    <property type="protein sequence ID" value="GGU34785.1"/>
    <property type="molecule type" value="Genomic_DNA"/>
</dbReference>
<protein>
    <submittedName>
        <fullName evidence="2">Serine hydrolase</fullName>
    </submittedName>
</protein>
<keyword evidence="2" id="KW-0378">Hydrolase</keyword>